<reference evidence="1 2" key="1">
    <citation type="submission" date="2017-01" db="EMBL/GenBank/DDBJ databases">
        <title>Complete genome sequence of esterase-producing bacterium Croceicoccus marinus E4A9.</title>
        <authorList>
            <person name="Wu Y.-H."/>
            <person name="Cheng H."/>
            <person name="Xu L."/>
            <person name="Huo Y.-Y."/>
            <person name="Wang C.-S."/>
            <person name="Xu X.-W."/>
        </authorList>
    </citation>
    <scope>NUCLEOTIDE SEQUENCE [LARGE SCALE GENOMIC DNA]</scope>
    <source>
        <strain evidence="1 2">E4A9</strain>
    </source>
</reference>
<evidence type="ECO:0000313" key="1">
    <source>
        <dbReference type="EMBL" id="ARU16125.1"/>
    </source>
</evidence>
<dbReference type="STRING" id="450378.GCA_001661675_01570"/>
<sequence length="178" mass="19997">MSRLICHAETPPLAIERVEAQLIRLPGTGGSAGSLLARYRITGIDRLVLPPFTGRGRGDELWKHSCAELFLAPDTPGYREYNFAPNGRWAAYDFRDYRQTAGQYEPLELPEISVRTGDTMVVLDARLNPREITGFTRANLSMVLEEEGGHLSYWALIHPGARPDFHHPDSFLHEIEPA</sequence>
<gene>
    <name evidence="1" type="ORF">A9D14_07840</name>
</gene>
<evidence type="ECO:0000313" key="2">
    <source>
        <dbReference type="Proteomes" id="UP000195807"/>
    </source>
</evidence>
<keyword evidence="2" id="KW-1185">Reference proteome</keyword>
<organism evidence="1 2">
    <name type="scientific">Croceicoccus marinus</name>
    <dbReference type="NCBI Taxonomy" id="450378"/>
    <lineage>
        <taxon>Bacteria</taxon>
        <taxon>Pseudomonadati</taxon>
        <taxon>Pseudomonadota</taxon>
        <taxon>Alphaproteobacteria</taxon>
        <taxon>Sphingomonadales</taxon>
        <taxon>Erythrobacteraceae</taxon>
        <taxon>Croceicoccus</taxon>
    </lineage>
</organism>
<dbReference type="CDD" id="cd09627">
    <property type="entry name" value="DOMON_murB_like"/>
    <property type="match status" value="1"/>
</dbReference>
<dbReference type="KEGG" id="cman:A9D14_07840"/>
<proteinExistence type="predicted"/>
<dbReference type="Proteomes" id="UP000195807">
    <property type="component" value="Chromosome"/>
</dbReference>
<dbReference type="EMBL" id="CP019602">
    <property type="protein sequence ID" value="ARU16125.1"/>
    <property type="molecule type" value="Genomic_DNA"/>
</dbReference>
<evidence type="ECO:0008006" key="3">
    <source>
        <dbReference type="Google" id="ProtNLM"/>
    </source>
</evidence>
<dbReference type="RefSeq" id="WP_066844946.1">
    <property type="nucleotide sequence ID" value="NZ_CP019602.1"/>
</dbReference>
<dbReference type="Gene3D" id="2.60.40.1190">
    <property type="match status" value="1"/>
</dbReference>
<dbReference type="OrthoDB" id="190583at2"/>
<accession>A0A1Z1FBH8</accession>
<name>A0A1Z1FBH8_9SPHN</name>
<protein>
    <recommendedName>
        <fullName evidence="3">DOMON-like domain-containing protein</fullName>
    </recommendedName>
</protein>
<dbReference type="AlphaFoldDB" id="A0A1Z1FBH8"/>